<dbReference type="Proteomes" id="UP000266723">
    <property type="component" value="Unassembled WGS sequence"/>
</dbReference>
<dbReference type="EMBL" id="QGKV02002055">
    <property type="protein sequence ID" value="KAF3496415.1"/>
    <property type="molecule type" value="Genomic_DNA"/>
</dbReference>
<evidence type="ECO:0008006" key="4">
    <source>
        <dbReference type="Google" id="ProtNLM"/>
    </source>
</evidence>
<sequence length="117" mass="13410">MTRPVFIPSAWRMTNRTNRWKTRHVPMQSSLAIDDASSRPNGACDLRSKLKRKSPAAESTHGSDSDLLTVINEPRAKRVESTSFHPHLKPRVLDLRDQLNSRSEDLRIRLNRPKRSG</sequence>
<evidence type="ECO:0000313" key="3">
    <source>
        <dbReference type="Proteomes" id="UP000266723"/>
    </source>
</evidence>
<accession>A0ABQ7AFJ0</accession>
<reference evidence="2 3" key="1">
    <citation type="journal article" date="2020" name="BMC Genomics">
        <title>Intraspecific diversification of the crop wild relative Brassica cretica Lam. using demographic model selection.</title>
        <authorList>
            <person name="Kioukis A."/>
            <person name="Michalopoulou V.A."/>
            <person name="Briers L."/>
            <person name="Pirintsos S."/>
            <person name="Studholme D.J."/>
            <person name="Pavlidis P."/>
            <person name="Sarris P.F."/>
        </authorList>
    </citation>
    <scope>NUCLEOTIDE SEQUENCE [LARGE SCALE GENOMIC DNA]</scope>
    <source>
        <strain evidence="3">cv. PFS-1207/04</strain>
    </source>
</reference>
<name>A0ABQ7AFJ0_BRACR</name>
<proteinExistence type="predicted"/>
<comment type="caution">
    <text evidence="2">The sequence shown here is derived from an EMBL/GenBank/DDBJ whole genome shotgun (WGS) entry which is preliminary data.</text>
</comment>
<feature type="region of interest" description="Disordered" evidence="1">
    <location>
        <begin position="21"/>
        <end position="71"/>
    </location>
</feature>
<gene>
    <name evidence="2" type="ORF">DY000_02052941</name>
</gene>
<organism evidence="2 3">
    <name type="scientific">Brassica cretica</name>
    <name type="common">Mustard</name>
    <dbReference type="NCBI Taxonomy" id="69181"/>
    <lineage>
        <taxon>Eukaryota</taxon>
        <taxon>Viridiplantae</taxon>
        <taxon>Streptophyta</taxon>
        <taxon>Embryophyta</taxon>
        <taxon>Tracheophyta</taxon>
        <taxon>Spermatophyta</taxon>
        <taxon>Magnoliopsida</taxon>
        <taxon>eudicotyledons</taxon>
        <taxon>Gunneridae</taxon>
        <taxon>Pentapetalae</taxon>
        <taxon>rosids</taxon>
        <taxon>malvids</taxon>
        <taxon>Brassicales</taxon>
        <taxon>Brassicaceae</taxon>
        <taxon>Brassiceae</taxon>
        <taxon>Brassica</taxon>
    </lineage>
</organism>
<evidence type="ECO:0000256" key="1">
    <source>
        <dbReference type="SAM" id="MobiDB-lite"/>
    </source>
</evidence>
<evidence type="ECO:0000313" key="2">
    <source>
        <dbReference type="EMBL" id="KAF3496415.1"/>
    </source>
</evidence>
<protein>
    <recommendedName>
        <fullName evidence="4">Calmodulin-binding domain-containing protein</fullName>
    </recommendedName>
</protein>
<keyword evidence="3" id="KW-1185">Reference proteome</keyword>